<proteinExistence type="inferred from homology"/>
<dbReference type="PANTHER" id="PTHR46268">
    <property type="entry name" value="STRESS RESPONSE PROTEIN NHAX"/>
    <property type="match status" value="1"/>
</dbReference>
<sequence length="268" mass="27511">MQIPPEGPVVVGIGRTPADAAAVRLAAREAVSRGRMLQVVHAFTWHGDTGYPPARRLASHAVQEAVATAQRCTPGVDARGQIVDGPPERVLLRLSRRAVLLVVGGPLTEVLARAWCPVAVTRAHHTPSGPVLAAVDGSPGSLPALRFAAETAARRGGPVHVVHVVTGGPGADGDRVLDEALSCLGGTPAVCRRILAGDPASALVNASRRAGLLALGPRATAPAGRLGTVAEEVLRRSACPAVVVHGRRSAGFRKPGDDTPVLLPLAHT</sequence>
<dbReference type="SUPFAM" id="SSF52402">
    <property type="entry name" value="Adenine nucleotide alpha hydrolases-like"/>
    <property type="match status" value="2"/>
</dbReference>
<evidence type="ECO:0000259" key="2">
    <source>
        <dbReference type="Pfam" id="PF00582"/>
    </source>
</evidence>
<keyword evidence="4" id="KW-1185">Reference proteome</keyword>
<organism evidence="3 4">
    <name type="scientific">Actinoplanes sandaracinus</name>
    <dbReference type="NCBI Taxonomy" id="3045177"/>
    <lineage>
        <taxon>Bacteria</taxon>
        <taxon>Bacillati</taxon>
        <taxon>Actinomycetota</taxon>
        <taxon>Actinomycetes</taxon>
        <taxon>Micromonosporales</taxon>
        <taxon>Micromonosporaceae</taxon>
        <taxon>Actinoplanes</taxon>
    </lineage>
</organism>
<dbReference type="InterPro" id="IPR006015">
    <property type="entry name" value="Universal_stress_UspA"/>
</dbReference>
<gene>
    <name evidence="3" type="ORF">QLQ12_21360</name>
</gene>
<dbReference type="Gene3D" id="3.40.50.620">
    <property type="entry name" value="HUPs"/>
    <property type="match status" value="2"/>
</dbReference>
<dbReference type="PRINTS" id="PR01438">
    <property type="entry name" value="UNVRSLSTRESS"/>
</dbReference>
<dbReference type="InterPro" id="IPR014729">
    <property type="entry name" value="Rossmann-like_a/b/a_fold"/>
</dbReference>
<accession>A0ABT6WN61</accession>
<dbReference type="Proteomes" id="UP001241758">
    <property type="component" value="Unassembled WGS sequence"/>
</dbReference>
<evidence type="ECO:0000313" key="3">
    <source>
        <dbReference type="EMBL" id="MDI6101167.1"/>
    </source>
</evidence>
<dbReference type="PANTHER" id="PTHR46268:SF6">
    <property type="entry name" value="UNIVERSAL STRESS PROTEIN UP12"/>
    <property type="match status" value="1"/>
</dbReference>
<comment type="similarity">
    <text evidence="1">Belongs to the universal stress protein A family.</text>
</comment>
<evidence type="ECO:0000313" key="4">
    <source>
        <dbReference type="Proteomes" id="UP001241758"/>
    </source>
</evidence>
<dbReference type="RefSeq" id="WP_282761999.1">
    <property type="nucleotide sequence ID" value="NZ_JASCTH010000013.1"/>
</dbReference>
<comment type="caution">
    <text evidence="3">The sequence shown here is derived from an EMBL/GenBank/DDBJ whole genome shotgun (WGS) entry which is preliminary data.</text>
</comment>
<dbReference type="InterPro" id="IPR006016">
    <property type="entry name" value="UspA"/>
</dbReference>
<evidence type="ECO:0000256" key="1">
    <source>
        <dbReference type="ARBA" id="ARBA00008791"/>
    </source>
</evidence>
<feature type="domain" description="UspA" evidence="2">
    <location>
        <begin position="130"/>
        <end position="167"/>
    </location>
</feature>
<dbReference type="EMBL" id="JASCTH010000013">
    <property type="protein sequence ID" value="MDI6101167.1"/>
    <property type="molecule type" value="Genomic_DNA"/>
</dbReference>
<dbReference type="CDD" id="cd00293">
    <property type="entry name" value="USP-like"/>
    <property type="match status" value="1"/>
</dbReference>
<name>A0ABT6WN61_9ACTN</name>
<dbReference type="Pfam" id="PF00582">
    <property type="entry name" value="Usp"/>
    <property type="match status" value="1"/>
</dbReference>
<protein>
    <submittedName>
        <fullName evidence="3">Universal stress protein</fullName>
    </submittedName>
</protein>
<reference evidence="3 4" key="1">
    <citation type="submission" date="2023-05" db="EMBL/GenBank/DDBJ databases">
        <title>Actinoplanes sp. NEAU-A12 genome sequencing.</title>
        <authorList>
            <person name="Wang Z.-S."/>
        </authorList>
    </citation>
    <scope>NUCLEOTIDE SEQUENCE [LARGE SCALE GENOMIC DNA]</scope>
    <source>
        <strain evidence="3 4">NEAU-A12</strain>
    </source>
</reference>